<evidence type="ECO:0000256" key="2">
    <source>
        <dbReference type="SAM" id="Phobius"/>
    </source>
</evidence>
<accession>A0AB39H9Q8</accession>
<dbReference type="GO" id="GO:0006355">
    <property type="term" value="P:regulation of DNA-templated transcription"/>
    <property type="evidence" value="ECO:0007669"/>
    <property type="project" value="InterPro"/>
</dbReference>
<dbReference type="InterPro" id="IPR009554">
    <property type="entry name" value="Phageshock_PspB"/>
</dbReference>
<dbReference type="KEGG" id="vih:AB0763_08015"/>
<dbReference type="AlphaFoldDB" id="A0AB39H9Q8"/>
<reference evidence="3" key="1">
    <citation type="submission" date="2024-07" db="EMBL/GenBank/DDBJ databases">
        <title>Genome Analysis of a Potential Novel Vibrio Species Secreting pH- and Thermo-stable Alginate Lyase and its Application in Producing Alginate Oligosaccharides.</title>
        <authorList>
            <person name="Huang H."/>
            <person name="Bao K."/>
        </authorList>
    </citation>
    <scope>NUCLEOTIDE SEQUENCE</scope>
    <source>
        <strain evidence="3">HB236076</strain>
    </source>
</reference>
<dbReference type="Pfam" id="PF06667">
    <property type="entry name" value="PspB"/>
    <property type="match status" value="1"/>
</dbReference>
<dbReference type="RefSeq" id="WP_306100231.1">
    <property type="nucleotide sequence ID" value="NZ_CP162601.1"/>
</dbReference>
<proteinExistence type="predicted"/>
<keyword evidence="2" id="KW-0812">Transmembrane</keyword>
<protein>
    <submittedName>
        <fullName evidence="3">Envelope stress response membrane protein PspB</fullName>
    </submittedName>
</protein>
<feature type="transmembrane region" description="Helical" evidence="2">
    <location>
        <begin position="6"/>
        <end position="24"/>
    </location>
</feature>
<sequence length="78" mass="9096">MSFMFLSVPLALFCLIVAPLWLVLHYRTKRRNANGLSQQEAAKLERLTLQAHKLQQRVDVLERILDASSPDWRQYDQG</sequence>
<dbReference type="NCBIfam" id="NF006993">
    <property type="entry name" value="PRK09458.1"/>
    <property type="match status" value="1"/>
</dbReference>
<gene>
    <name evidence="3" type="primary">pspB</name>
    <name evidence="3" type="ORF">AB0763_08015</name>
</gene>
<dbReference type="NCBIfam" id="TIGR02976">
    <property type="entry name" value="phageshock_pspB"/>
    <property type="match status" value="1"/>
</dbReference>
<feature type="coiled-coil region" evidence="1">
    <location>
        <begin position="37"/>
        <end position="64"/>
    </location>
</feature>
<name>A0AB39H9Q8_9VIBR</name>
<dbReference type="GO" id="GO:0009271">
    <property type="term" value="P:phage shock"/>
    <property type="evidence" value="ECO:0007669"/>
    <property type="project" value="InterPro"/>
</dbReference>
<keyword evidence="1" id="KW-0175">Coiled coil</keyword>
<keyword evidence="2" id="KW-0472">Membrane</keyword>
<evidence type="ECO:0000256" key="1">
    <source>
        <dbReference type="SAM" id="Coils"/>
    </source>
</evidence>
<dbReference type="EMBL" id="CP162601">
    <property type="protein sequence ID" value="XDK24172.1"/>
    <property type="molecule type" value="Genomic_DNA"/>
</dbReference>
<keyword evidence="2" id="KW-1133">Transmembrane helix</keyword>
<organism evidence="3">
    <name type="scientific">Vibrio sp. HB236076</name>
    <dbReference type="NCBI Taxonomy" id="3232307"/>
    <lineage>
        <taxon>Bacteria</taxon>
        <taxon>Pseudomonadati</taxon>
        <taxon>Pseudomonadota</taxon>
        <taxon>Gammaproteobacteria</taxon>
        <taxon>Vibrionales</taxon>
        <taxon>Vibrionaceae</taxon>
        <taxon>Vibrio</taxon>
    </lineage>
</organism>
<evidence type="ECO:0000313" key="3">
    <source>
        <dbReference type="EMBL" id="XDK24172.1"/>
    </source>
</evidence>